<dbReference type="GO" id="GO:0003677">
    <property type="term" value="F:DNA binding"/>
    <property type="evidence" value="ECO:0007669"/>
    <property type="project" value="InterPro"/>
</dbReference>
<dbReference type="InterPro" id="IPR043917">
    <property type="entry name" value="DUF5753"/>
</dbReference>
<dbReference type="SMART" id="SM00530">
    <property type="entry name" value="HTH_XRE"/>
    <property type="match status" value="1"/>
</dbReference>
<dbReference type="SUPFAM" id="SSF47413">
    <property type="entry name" value="lambda repressor-like DNA-binding domains"/>
    <property type="match status" value="1"/>
</dbReference>
<organism evidence="2 3">
    <name type="scientific">Streptomyces natalensis ATCC 27448</name>
    <dbReference type="NCBI Taxonomy" id="1240678"/>
    <lineage>
        <taxon>Bacteria</taxon>
        <taxon>Bacillati</taxon>
        <taxon>Actinomycetota</taxon>
        <taxon>Actinomycetes</taxon>
        <taxon>Kitasatosporales</taxon>
        <taxon>Streptomycetaceae</taxon>
        <taxon>Streptomyces</taxon>
    </lineage>
</organism>
<dbReference type="Pfam" id="PF13560">
    <property type="entry name" value="HTH_31"/>
    <property type="match status" value="1"/>
</dbReference>
<dbReference type="AlphaFoldDB" id="A0A0D7CC21"/>
<dbReference type="Gene3D" id="1.10.260.40">
    <property type="entry name" value="lambda repressor-like DNA-binding domains"/>
    <property type="match status" value="1"/>
</dbReference>
<dbReference type="Pfam" id="PF19054">
    <property type="entry name" value="DUF5753"/>
    <property type="match status" value="1"/>
</dbReference>
<gene>
    <name evidence="2" type="ORF">SNA_36885</name>
</gene>
<dbReference type="CDD" id="cd00093">
    <property type="entry name" value="HTH_XRE"/>
    <property type="match status" value="1"/>
</dbReference>
<dbReference type="InterPro" id="IPR010982">
    <property type="entry name" value="Lambda_DNA-bd_dom_sf"/>
</dbReference>
<evidence type="ECO:0000313" key="2">
    <source>
        <dbReference type="EMBL" id="KIZ13601.1"/>
    </source>
</evidence>
<protein>
    <submittedName>
        <fullName evidence="2">Regulatory protein</fullName>
    </submittedName>
</protein>
<dbReference type="RefSeq" id="WP_030067467.1">
    <property type="nucleotide sequence ID" value="NZ_JRKI01000062.1"/>
</dbReference>
<dbReference type="EMBL" id="JRKI01000062">
    <property type="protein sequence ID" value="KIZ13601.1"/>
    <property type="molecule type" value="Genomic_DNA"/>
</dbReference>
<feature type="domain" description="HTH cro/C1-type" evidence="1">
    <location>
        <begin position="19"/>
        <end position="73"/>
    </location>
</feature>
<dbReference type="PROSITE" id="PS50943">
    <property type="entry name" value="HTH_CROC1"/>
    <property type="match status" value="1"/>
</dbReference>
<reference evidence="2 3" key="1">
    <citation type="submission" date="2014-09" db="EMBL/GenBank/DDBJ databases">
        <title>Draft genome sequence of Streptomyces natalensis ATCC 27448, producer of the antifungal pimaricin.</title>
        <authorList>
            <person name="Mendes M.V."/>
            <person name="Beites T."/>
            <person name="Pires S."/>
            <person name="Santos C.L."/>
            <person name="Moradas-Ferreira P."/>
        </authorList>
    </citation>
    <scope>NUCLEOTIDE SEQUENCE [LARGE SCALE GENOMIC DNA]</scope>
    <source>
        <strain evidence="2 3">ATCC 27448</strain>
    </source>
</reference>
<accession>A0A0D7CC21</accession>
<keyword evidence="3" id="KW-1185">Reference proteome</keyword>
<evidence type="ECO:0000259" key="1">
    <source>
        <dbReference type="PROSITE" id="PS50943"/>
    </source>
</evidence>
<dbReference type="Proteomes" id="UP000032458">
    <property type="component" value="Unassembled WGS sequence"/>
</dbReference>
<proteinExistence type="predicted"/>
<dbReference type="PATRIC" id="fig|1240678.4.peg.7857"/>
<comment type="caution">
    <text evidence="2">The sequence shown here is derived from an EMBL/GenBank/DDBJ whole genome shotgun (WGS) entry which is preliminary data.</text>
</comment>
<dbReference type="InterPro" id="IPR001387">
    <property type="entry name" value="Cro/C1-type_HTH"/>
</dbReference>
<evidence type="ECO:0000313" key="3">
    <source>
        <dbReference type="Proteomes" id="UP000032458"/>
    </source>
</evidence>
<name>A0A0D7CC21_9ACTN</name>
<sequence length="277" mass="31155">MTLDPRQMGQSKADLAETLRALRKRASRTQVWLARRCNMSQTKLSNVETGRVTPSLVDVELILKVLDAPPELVAEVTALARLAHTEWQGKRASWRRGLEKRQAELASLEAEATTLRYFLPAMVTALLATPEYIRASLGHSPVDISKTVARKLERQAVLYDITKRFTFLLTEQAVRWTVLPHAAMAVQIDRLISISHLPNVRIGIMPLGEVTGRGPMNTFTVYDQRLATVETFTGRIVFQDPRDIAEHLEVFGLYEGHALFGEEARERLGEWATACHS</sequence>